<feature type="transmembrane region" description="Helical" evidence="5">
    <location>
        <begin position="143"/>
        <end position="166"/>
    </location>
</feature>
<feature type="transmembrane region" description="Helical" evidence="5">
    <location>
        <begin position="235"/>
        <end position="254"/>
    </location>
</feature>
<evidence type="ECO:0000256" key="4">
    <source>
        <dbReference type="ARBA" id="ARBA00023136"/>
    </source>
</evidence>
<feature type="transmembrane region" description="Helical" evidence="5">
    <location>
        <begin position="275"/>
        <end position="295"/>
    </location>
</feature>
<feature type="transmembrane region" description="Helical" evidence="5">
    <location>
        <begin position="172"/>
        <end position="191"/>
    </location>
</feature>
<feature type="non-terminal residue" evidence="7">
    <location>
        <position position="1"/>
    </location>
</feature>
<gene>
    <name evidence="7" type="ORF">CVO76_14495</name>
</gene>
<proteinExistence type="predicted"/>
<dbReference type="RefSeq" id="WP_208739902.1">
    <property type="nucleotide sequence ID" value="NZ_CP024915.1"/>
</dbReference>
<protein>
    <submittedName>
        <fullName evidence="7">MFS transporter</fullName>
    </submittedName>
</protein>
<keyword evidence="2 5" id="KW-0812">Transmembrane</keyword>
<dbReference type="AlphaFoldDB" id="A0A2L0UHM9"/>
<keyword evidence="4 5" id="KW-0472">Membrane</keyword>
<evidence type="ECO:0000259" key="6">
    <source>
        <dbReference type="PROSITE" id="PS50850"/>
    </source>
</evidence>
<dbReference type="InterPro" id="IPR020846">
    <property type="entry name" value="MFS_dom"/>
</dbReference>
<evidence type="ECO:0000256" key="2">
    <source>
        <dbReference type="ARBA" id="ARBA00022692"/>
    </source>
</evidence>
<name>A0A2L0UHM9_9MICC</name>
<dbReference type="SUPFAM" id="SSF103473">
    <property type="entry name" value="MFS general substrate transporter"/>
    <property type="match status" value="1"/>
</dbReference>
<feature type="transmembrane region" description="Helical" evidence="5">
    <location>
        <begin position="73"/>
        <end position="93"/>
    </location>
</feature>
<dbReference type="Gene3D" id="1.20.1720.10">
    <property type="entry name" value="Multidrug resistance protein D"/>
    <property type="match status" value="1"/>
</dbReference>
<dbReference type="GO" id="GO:0005886">
    <property type="term" value="C:plasma membrane"/>
    <property type="evidence" value="ECO:0007669"/>
    <property type="project" value="UniProtKB-SubCell"/>
</dbReference>
<feature type="transmembrane region" description="Helical" evidence="5">
    <location>
        <begin position="307"/>
        <end position="329"/>
    </location>
</feature>
<evidence type="ECO:0000256" key="3">
    <source>
        <dbReference type="ARBA" id="ARBA00022989"/>
    </source>
</evidence>
<accession>A0A2L0UHM9</accession>
<evidence type="ECO:0000313" key="7">
    <source>
        <dbReference type="EMBL" id="AUZ88718.1"/>
    </source>
</evidence>
<dbReference type="Proteomes" id="UP000239187">
    <property type="component" value="Chromosome"/>
</dbReference>
<sequence>ATFSGEDRARAIGAWSGLGGVATAIGPFLGGWLVEAVSWRWVFLINVPVAVVVAWITLKHVPESHDTDVEGRLDVAGAVLGATALAGTTYALIEAPAQGMGAPAVLGAGVVGLAAAGAFLLVEARISRPMLPPAIFGNRQFSAANAVTFLIYAVFGGVFFLLVVHLQVVAGFSPLASGMAMLPITALMLVLSPRAGALGARIGPRIPMALGPLICAGSLLLMLRIGPQASYVADVLPPVIVLGLGLSLLVAPLTSTALSAVPERQAGLASGVNNAVARAAGLLAIAVLPSAAGLTGDAYNDPEAFSAGFGTACAIGAVVLVLGGVLAAATIRNPAMPEADHPSHCAVDGTPAAPGALHQAYDGKGGRTRT</sequence>
<evidence type="ECO:0000256" key="5">
    <source>
        <dbReference type="SAM" id="Phobius"/>
    </source>
</evidence>
<evidence type="ECO:0000313" key="8">
    <source>
        <dbReference type="Proteomes" id="UP000239187"/>
    </source>
</evidence>
<feature type="transmembrane region" description="Helical" evidence="5">
    <location>
        <begin position="99"/>
        <end position="122"/>
    </location>
</feature>
<dbReference type="GO" id="GO:0022857">
    <property type="term" value="F:transmembrane transporter activity"/>
    <property type="evidence" value="ECO:0007669"/>
    <property type="project" value="InterPro"/>
</dbReference>
<keyword evidence="3 5" id="KW-1133">Transmembrane helix</keyword>
<dbReference type="PANTHER" id="PTHR42718">
    <property type="entry name" value="MAJOR FACILITATOR SUPERFAMILY MULTIDRUG TRANSPORTER MFSC"/>
    <property type="match status" value="1"/>
</dbReference>
<evidence type="ECO:0000256" key="1">
    <source>
        <dbReference type="ARBA" id="ARBA00004651"/>
    </source>
</evidence>
<dbReference type="Pfam" id="PF07690">
    <property type="entry name" value="MFS_1"/>
    <property type="match status" value="1"/>
</dbReference>
<dbReference type="EMBL" id="CP024915">
    <property type="protein sequence ID" value="AUZ88718.1"/>
    <property type="molecule type" value="Genomic_DNA"/>
</dbReference>
<organism evidence="7 8">
    <name type="scientific">Arthrobacter agilis</name>
    <dbReference type="NCBI Taxonomy" id="37921"/>
    <lineage>
        <taxon>Bacteria</taxon>
        <taxon>Bacillati</taxon>
        <taxon>Actinomycetota</taxon>
        <taxon>Actinomycetes</taxon>
        <taxon>Micrococcales</taxon>
        <taxon>Micrococcaceae</taxon>
        <taxon>Arthrobacter</taxon>
    </lineage>
</organism>
<dbReference type="PANTHER" id="PTHR42718:SF42">
    <property type="entry name" value="EXPORT PROTEIN"/>
    <property type="match status" value="1"/>
</dbReference>
<reference evidence="7 8" key="1">
    <citation type="submission" date="2017-11" db="EMBL/GenBank/DDBJ databases">
        <title>Draft genome of Arthrobacter agilis strain UMCV2, a plant growth-promoting rhizobacterium and biocontrol capacity of phytopathogenic fungi.</title>
        <authorList>
            <person name="Martinez-Camara R."/>
            <person name="Santoyo G."/>
            <person name="Moreno-Hagelsieb G."/>
            <person name="Valencia-Cantero E."/>
        </authorList>
    </citation>
    <scope>NUCLEOTIDE SEQUENCE [LARGE SCALE GENOMIC DNA]</scope>
    <source>
        <strain evidence="7 8">UMCV2</strain>
    </source>
</reference>
<dbReference type="InterPro" id="IPR036259">
    <property type="entry name" value="MFS_trans_sf"/>
</dbReference>
<dbReference type="Gene3D" id="1.20.1250.20">
    <property type="entry name" value="MFS general substrate transporter like domains"/>
    <property type="match status" value="1"/>
</dbReference>
<comment type="subcellular location">
    <subcellularLocation>
        <location evidence="1">Cell membrane</location>
        <topology evidence="1">Multi-pass membrane protein</topology>
    </subcellularLocation>
</comment>
<feature type="transmembrane region" description="Helical" evidence="5">
    <location>
        <begin position="12"/>
        <end position="33"/>
    </location>
</feature>
<dbReference type="InterPro" id="IPR011701">
    <property type="entry name" value="MFS"/>
</dbReference>
<feature type="transmembrane region" description="Helical" evidence="5">
    <location>
        <begin position="203"/>
        <end position="223"/>
    </location>
</feature>
<dbReference type="CDD" id="cd17321">
    <property type="entry name" value="MFS_MMR_MDR_like"/>
    <property type="match status" value="1"/>
</dbReference>
<feature type="transmembrane region" description="Helical" evidence="5">
    <location>
        <begin position="39"/>
        <end position="61"/>
    </location>
</feature>
<dbReference type="PROSITE" id="PS50850">
    <property type="entry name" value="MFS"/>
    <property type="match status" value="1"/>
</dbReference>
<feature type="domain" description="Major facilitator superfamily (MFS) profile" evidence="6">
    <location>
        <begin position="1"/>
        <end position="335"/>
    </location>
</feature>